<accession>A0A4Y7XCW7</accession>
<evidence type="ECO:0000256" key="7">
    <source>
        <dbReference type="ARBA" id="ARBA00023237"/>
    </source>
</evidence>
<dbReference type="InterPro" id="IPR051808">
    <property type="entry name" value="Type_IV_pilus_biogenesis"/>
</dbReference>
<dbReference type="PROSITE" id="PS00875">
    <property type="entry name" value="T2SP_D"/>
    <property type="match status" value="1"/>
</dbReference>
<dbReference type="PRINTS" id="PR00811">
    <property type="entry name" value="BCTERIALGSPD"/>
</dbReference>
<comment type="similarity">
    <text evidence="2">Belongs to the bacterial secretin family. PilQ subfamily.</text>
</comment>
<keyword evidence="12" id="KW-1185">Reference proteome</keyword>
<evidence type="ECO:0000256" key="3">
    <source>
        <dbReference type="ARBA" id="ARBA00022448"/>
    </source>
</evidence>
<dbReference type="OrthoDB" id="9779724at2"/>
<sequence>MRNPINQFGMGATPAMTSFMRQLTLASACALTVKAAMAAQVSLNQVIPLALPNNETELRLVFSSTPPDPQAYQIEQPTRLVLDFPETISALPSNRISVASKNAQDVSVVTNQERTRLVVSLTEAGNYSTRVEGNTLILKISRAAGTAATSTMTPVVPATINTSIAPVSTDIRNIDFQRGAAGDGLITVDLLNSSLPVDVQQQGSRIVVRFVGAKIPSQLRRRLDVNDFATPVSTIDAYNEGGNGMMVIQPQGEYEYMAYQTDNKLTISVKPAVKPEVTTKARAEEVYTGQKLSLNFQDIDVRSVLQLIADFTNLNLVASDSVNGRITIRLQNVPWDQALDIILKTKGLDKRRTGNVIMVAPAVEIAAREKLEAQAIQQIQQLAPLQTEYIQLSYAKAANIQTLITSGRNNGTSGSSTSSGETGLDNNVGSLLSSRGTISIDPRTNTLIIQDTAAKIDEIRAMISRLDVPVKQVMIEARIVRATNNFSKQMGVKWGVLSQGIGSNNSLLVGGSENTLWNLREPEEDDVTGGYKYTIDRPDNLNVDLGVSTQGASRIAFGLISLSDVMLDLELSALQSEGKGEVVSTPKVLTGDKQKATVASGRQIPYQKSTSSGATSIEFVNAELGLDVTPSITPDGKIGMELEVTNNTIGEILQNGQATIATNRLNTNVLVNDGETVVLGGIFVNETGNTVTKVPFLGDIPYVGTLFRKNINRDDKQELLIFVTPRLVSDTTTRTPK</sequence>
<evidence type="ECO:0000256" key="6">
    <source>
        <dbReference type="ARBA" id="ARBA00023136"/>
    </source>
</evidence>
<evidence type="ECO:0000256" key="9">
    <source>
        <dbReference type="SAM" id="SignalP"/>
    </source>
</evidence>
<name>A0A4Y7XCW7_9GAMM</name>
<dbReference type="Pfam" id="PF11741">
    <property type="entry name" value="AMIN"/>
    <property type="match status" value="2"/>
</dbReference>
<dbReference type="Proteomes" id="UP000297834">
    <property type="component" value="Unassembled WGS sequence"/>
</dbReference>
<proteinExistence type="inferred from homology"/>
<dbReference type="InterPro" id="IPR038591">
    <property type="entry name" value="NolW-like_sf"/>
</dbReference>
<gene>
    <name evidence="11" type="ORF">E2B99_06030</name>
</gene>
<evidence type="ECO:0000256" key="5">
    <source>
        <dbReference type="ARBA" id="ARBA00022927"/>
    </source>
</evidence>
<keyword evidence="4 9" id="KW-0732">Signal</keyword>
<keyword evidence="6" id="KW-0472">Membrane</keyword>
<dbReference type="Pfam" id="PF03958">
    <property type="entry name" value="Secretin_N"/>
    <property type="match status" value="1"/>
</dbReference>
<dbReference type="InterPro" id="IPR004846">
    <property type="entry name" value="T2SS/T3SS_dom"/>
</dbReference>
<dbReference type="AlphaFoldDB" id="A0A4Y7XCW7"/>
<evidence type="ECO:0000256" key="1">
    <source>
        <dbReference type="ARBA" id="ARBA00004442"/>
    </source>
</evidence>
<comment type="caution">
    <text evidence="11">The sequence shown here is derived from an EMBL/GenBank/DDBJ whole genome shotgun (WGS) entry which is preliminary data.</text>
</comment>
<feature type="domain" description="Secretin/TonB short N-terminal" evidence="10">
    <location>
        <begin position="314"/>
        <end position="362"/>
    </location>
</feature>
<dbReference type="InterPro" id="IPR011662">
    <property type="entry name" value="Secretin/TonB_short_N"/>
</dbReference>
<dbReference type="Gene3D" id="2.60.40.3470">
    <property type="match status" value="1"/>
</dbReference>
<dbReference type="GO" id="GO:0009279">
    <property type="term" value="C:cell outer membrane"/>
    <property type="evidence" value="ECO:0007669"/>
    <property type="project" value="UniProtKB-SubCell"/>
</dbReference>
<keyword evidence="7" id="KW-0998">Cell outer membrane</keyword>
<dbReference type="InterPro" id="IPR005644">
    <property type="entry name" value="NolW-like"/>
</dbReference>
<reference evidence="11 12" key="1">
    <citation type="submission" date="2019-03" db="EMBL/GenBank/DDBJ databases">
        <title>Alkanindiges illinoisensis: a potential pathogenic isolated from ascites of a gastric cancer patient with abdominal metastasis.</title>
        <authorList>
            <person name="Hu X."/>
            <person name="Yang B."/>
            <person name="Yan X."/>
            <person name="Lin L."/>
            <person name="Zhao H."/>
            <person name="Zhou F."/>
            <person name="Su B."/>
            <person name="Chen J."/>
            <person name="Rui Y."/>
            <person name="Wang Q."/>
            <person name="Zheng L."/>
        </authorList>
    </citation>
    <scope>NUCLEOTIDE SEQUENCE [LARGE SCALE GENOMIC DNA]</scope>
    <source>
        <strain evidence="11 12">NFYY 23406</strain>
    </source>
</reference>
<dbReference type="FunFam" id="3.30.1370.130:FF:000001">
    <property type="entry name" value="Type IV pilus secretin PilQ"/>
    <property type="match status" value="1"/>
</dbReference>
<evidence type="ECO:0000256" key="2">
    <source>
        <dbReference type="ARBA" id="ARBA00006304"/>
    </source>
</evidence>
<organism evidence="11 12">
    <name type="scientific">Alkanindiges illinoisensis</name>
    <dbReference type="NCBI Taxonomy" id="197183"/>
    <lineage>
        <taxon>Bacteria</taxon>
        <taxon>Pseudomonadati</taxon>
        <taxon>Pseudomonadota</taxon>
        <taxon>Gammaproteobacteria</taxon>
        <taxon>Moraxellales</taxon>
        <taxon>Moraxellaceae</taxon>
        <taxon>Alkanindiges</taxon>
    </lineage>
</organism>
<dbReference type="GO" id="GO:0009306">
    <property type="term" value="P:protein secretion"/>
    <property type="evidence" value="ECO:0007669"/>
    <property type="project" value="InterPro"/>
</dbReference>
<dbReference type="Gene3D" id="2.60.40.3500">
    <property type="match status" value="1"/>
</dbReference>
<keyword evidence="5" id="KW-0653">Protein transport</keyword>
<dbReference type="Pfam" id="PF00263">
    <property type="entry name" value="Secretin"/>
    <property type="match status" value="1"/>
</dbReference>
<dbReference type="SMART" id="SM00965">
    <property type="entry name" value="STN"/>
    <property type="match status" value="1"/>
</dbReference>
<dbReference type="RefSeq" id="WP_134244052.1">
    <property type="nucleotide sequence ID" value="NZ_SNTY01000018.1"/>
</dbReference>
<evidence type="ECO:0000313" key="11">
    <source>
        <dbReference type="EMBL" id="TEU27946.1"/>
    </source>
</evidence>
<dbReference type="PANTHER" id="PTHR30604:SF1">
    <property type="entry name" value="DNA UTILIZATION PROTEIN HOFQ"/>
    <property type="match status" value="1"/>
</dbReference>
<dbReference type="InterPro" id="IPR021731">
    <property type="entry name" value="AMIN_dom"/>
</dbReference>
<protein>
    <submittedName>
        <fullName evidence="11">Type IV pilus secretin PilQ</fullName>
    </submittedName>
</protein>
<dbReference type="EMBL" id="SNTY01000018">
    <property type="protein sequence ID" value="TEU27946.1"/>
    <property type="molecule type" value="Genomic_DNA"/>
</dbReference>
<dbReference type="NCBIfam" id="TIGR02515">
    <property type="entry name" value="IV_pilus_PilQ"/>
    <property type="match status" value="1"/>
</dbReference>
<dbReference type="PANTHER" id="PTHR30604">
    <property type="entry name" value="PROTEIN TRANSPORT PROTEIN HOFQ"/>
    <property type="match status" value="1"/>
</dbReference>
<dbReference type="STRING" id="1120977.GCA_000619845_02038"/>
<evidence type="ECO:0000256" key="4">
    <source>
        <dbReference type="ARBA" id="ARBA00022729"/>
    </source>
</evidence>
<keyword evidence="3 8" id="KW-0813">Transport</keyword>
<dbReference type="InterPro" id="IPR004845">
    <property type="entry name" value="T2SS_GspD_CS"/>
</dbReference>
<comment type="subcellular location">
    <subcellularLocation>
        <location evidence="1 8">Cell outer membrane</location>
    </subcellularLocation>
</comment>
<dbReference type="InterPro" id="IPR001775">
    <property type="entry name" value="GspD/PilQ"/>
</dbReference>
<feature type="chain" id="PRO_5021297386" evidence="9">
    <location>
        <begin position="39"/>
        <end position="737"/>
    </location>
</feature>
<evidence type="ECO:0000313" key="12">
    <source>
        <dbReference type="Proteomes" id="UP000297834"/>
    </source>
</evidence>
<dbReference type="InterPro" id="IPR013355">
    <property type="entry name" value="Pilus_4_PilQ"/>
</dbReference>
<dbReference type="Gene3D" id="3.30.1370.130">
    <property type="match status" value="1"/>
</dbReference>
<dbReference type="Gene3D" id="3.30.1370.120">
    <property type="match status" value="1"/>
</dbReference>
<evidence type="ECO:0000256" key="8">
    <source>
        <dbReference type="RuleBase" id="RU004004"/>
    </source>
</evidence>
<feature type="signal peptide" evidence="9">
    <location>
        <begin position="1"/>
        <end position="38"/>
    </location>
</feature>
<evidence type="ECO:0000259" key="10">
    <source>
        <dbReference type="SMART" id="SM00965"/>
    </source>
</evidence>
<dbReference type="Pfam" id="PF07660">
    <property type="entry name" value="STN"/>
    <property type="match status" value="1"/>
</dbReference>